<protein>
    <submittedName>
        <fullName evidence="1">Uncharacterized protein</fullName>
    </submittedName>
</protein>
<comment type="caution">
    <text evidence="1">The sequence shown here is derived from an EMBL/GenBank/DDBJ whole genome shotgun (WGS) entry which is preliminary data.</text>
</comment>
<dbReference type="EMBL" id="QKKF02013261">
    <property type="protein sequence ID" value="RZF43115.1"/>
    <property type="molecule type" value="Genomic_DNA"/>
</dbReference>
<dbReference type="InParanoid" id="A0A482XAX3"/>
<evidence type="ECO:0000313" key="1">
    <source>
        <dbReference type="EMBL" id="RZF43115.1"/>
    </source>
</evidence>
<evidence type="ECO:0000313" key="2">
    <source>
        <dbReference type="Proteomes" id="UP000291343"/>
    </source>
</evidence>
<dbReference type="Proteomes" id="UP000291343">
    <property type="component" value="Unassembled WGS sequence"/>
</dbReference>
<name>A0A482XAX3_LAOST</name>
<sequence length="255" mass="28246">MNTQVLNRASILGKANYLFSRQRKNCIEIVEARKSGARCYPRTISTFSYPSMAEQGGSGKSKSPEDLKKDIDQLIGKAQNIVTDMMNPQVQEEVANNLRTAMSLMSQSLEEAGKKVKAGTSAVKENEQLKLMVDRAIIMVDQMKGSEKAVELANTVSNAIKDGSEAASQKLKKCMDEASKELGVKQDQVFKKYKESVKPELDDLMGQANDLAAKIKDPTARKEFLDNVQATATRESIDVVKNVRKLIEDAKRKLI</sequence>
<reference evidence="1 2" key="1">
    <citation type="journal article" date="2017" name="Gigascience">
        <title>Genome sequence of the small brown planthopper, Laodelphax striatellus.</title>
        <authorList>
            <person name="Zhu J."/>
            <person name="Jiang F."/>
            <person name="Wang X."/>
            <person name="Yang P."/>
            <person name="Bao Y."/>
            <person name="Zhao W."/>
            <person name="Wang W."/>
            <person name="Lu H."/>
            <person name="Wang Q."/>
            <person name="Cui N."/>
            <person name="Li J."/>
            <person name="Chen X."/>
            <person name="Luo L."/>
            <person name="Yu J."/>
            <person name="Kang L."/>
            <person name="Cui F."/>
        </authorList>
    </citation>
    <scope>NUCLEOTIDE SEQUENCE [LARGE SCALE GENOMIC DNA]</scope>
    <source>
        <strain evidence="1">Lst14</strain>
    </source>
</reference>
<keyword evidence="2" id="KW-1185">Reference proteome</keyword>
<dbReference type="AlphaFoldDB" id="A0A482XAX3"/>
<organism evidence="1 2">
    <name type="scientific">Laodelphax striatellus</name>
    <name type="common">Small brown planthopper</name>
    <name type="synonym">Delphax striatella</name>
    <dbReference type="NCBI Taxonomy" id="195883"/>
    <lineage>
        <taxon>Eukaryota</taxon>
        <taxon>Metazoa</taxon>
        <taxon>Ecdysozoa</taxon>
        <taxon>Arthropoda</taxon>
        <taxon>Hexapoda</taxon>
        <taxon>Insecta</taxon>
        <taxon>Pterygota</taxon>
        <taxon>Neoptera</taxon>
        <taxon>Paraneoptera</taxon>
        <taxon>Hemiptera</taxon>
        <taxon>Auchenorrhyncha</taxon>
        <taxon>Fulgoroidea</taxon>
        <taxon>Delphacidae</taxon>
        <taxon>Criomorphinae</taxon>
        <taxon>Laodelphax</taxon>
    </lineage>
</organism>
<proteinExistence type="predicted"/>
<accession>A0A482XAX3</accession>
<gene>
    <name evidence="1" type="ORF">LSTR_LSTR001293</name>
</gene>
<dbReference type="SMR" id="A0A482XAX3"/>